<protein>
    <submittedName>
        <fullName evidence="1">Uncharacterized protein</fullName>
    </submittedName>
</protein>
<comment type="caution">
    <text evidence="1">The sequence shown here is derived from an EMBL/GenBank/DDBJ whole genome shotgun (WGS) entry which is preliminary data.</text>
</comment>
<dbReference type="Proteomes" id="UP000793456">
    <property type="component" value="Chromosome II"/>
</dbReference>
<organism evidence="1 2">
    <name type="scientific">Larimichthys crocea</name>
    <name type="common">Large yellow croaker</name>
    <name type="synonym">Pseudosciaena crocea</name>
    <dbReference type="NCBI Taxonomy" id="215358"/>
    <lineage>
        <taxon>Eukaryota</taxon>
        <taxon>Metazoa</taxon>
        <taxon>Chordata</taxon>
        <taxon>Craniata</taxon>
        <taxon>Vertebrata</taxon>
        <taxon>Euteleostomi</taxon>
        <taxon>Actinopterygii</taxon>
        <taxon>Neopterygii</taxon>
        <taxon>Teleostei</taxon>
        <taxon>Neoteleostei</taxon>
        <taxon>Acanthomorphata</taxon>
        <taxon>Eupercaria</taxon>
        <taxon>Sciaenidae</taxon>
        <taxon>Larimichthys</taxon>
    </lineage>
</organism>
<sequence length="127" mass="13957">MSQQLLAAFSDRLTRVPIALPEMVRALMAQHYTLKQIVICGQRDAPDTSSLLAAVNSLFLPHKVLMLVDDDADSFLCQRQPALSSITQQAGVATAYVCQDFTCSLPVTDPQELRRLLLDGTLEPQAE</sequence>
<evidence type="ECO:0000313" key="2">
    <source>
        <dbReference type="Proteomes" id="UP000793456"/>
    </source>
</evidence>
<reference evidence="1" key="1">
    <citation type="submission" date="2018-11" db="EMBL/GenBank/DDBJ databases">
        <title>The sequence and de novo assembly of Larimichthys crocea genome using PacBio and Hi-C technologies.</title>
        <authorList>
            <person name="Xu P."/>
            <person name="Chen B."/>
            <person name="Zhou Z."/>
            <person name="Ke Q."/>
            <person name="Wu Y."/>
            <person name="Bai H."/>
            <person name="Pu F."/>
        </authorList>
    </citation>
    <scope>NUCLEOTIDE SEQUENCE</scope>
    <source>
        <tissue evidence="1">Muscle</tissue>
    </source>
</reference>
<keyword evidence="2" id="KW-1185">Reference proteome</keyword>
<proteinExistence type="predicted"/>
<accession>A0ACD3RR19</accession>
<gene>
    <name evidence="1" type="ORF">E3U43_012133</name>
</gene>
<name>A0ACD3RR19_LARCR</name>
<dbReference type="EMBL" id="CM011675">
    <property type="protein sequence ID" value="TMS21868.1"/>
    <property type="molecule type" value="Genomic_DNA"/>
</dbReference>
<evidence type="ECO:0000313" key="1">
    <source>
        <dbReference type="EMBL" id="TMS21868.1"/>
    </source>
</evidence>